<dbReference type="AlphaFoldDB" id="A0A6A3KSQ3"/>
<evidence type="ECO:0000313" key="5">
    <source>
        <dbReference type="Proteomes" id="UP000429607"/>
    </source>
</evidence>
<dbReference type="InterPro" id="IPR056671">
    <property type="entry name" value="DUF7769"/>
</dbReference>
<evidence type="ECO:0000313" key="2">
    <source>
        <dbReference type="EMBL" id="KAE9010392.1"/>
    </source>
</evidence>
<evidence type="ECO:0000313" key="7">
    <source>
        <dbReference type="Proteomes" id="UP000435112"/>
    </source>
</evidence>
<protein>
    <recommendedName>
        <fullName evidence="1">DUF7769 domain-containing protein</fullName>
    </recommendedName>
</protein>
<dbReference type="GO" id="GO:0003676">
    <property type="term" value="F:nucleic acid binding"/>
    <property type="evidence" value="ECO:0007669"/>
    <property type="project" value="InterPro"/>
</dbReference>
<reference evidence="5 7" key="1">
    <citation type="submission" date="2018-09" db="EMBL/GenBank/DDBJ databases">
        <title>Genomic investigation of the strawberry pathogen Phytophthora fragariae indicates pathogenicity is determined by transcriptional variation in three key races.</title>
        <authorList>
            <person name="Adams T.M."/>
            <person name="Armitage A.D."/>
            <person name="Sobczyk M.K."/>
            <person name="Bates H.J."/>
            <person name="Dunwell J.M."/>
            <person name="Nellist C.F."/>
            <person name="Harrison R.J."/>
        </authorList>
    </citation>
    <scope>NUCLEOTIDE SEQUENCE [LARGE SCALE GENOMIC DNA]</scope>
    <source>
        <strain evidence="3 5">SCRP249</strain>
        <strain evidence="2 7">SCRP324</strain>
        <strain evidence="4 6">SCRP333</strain>
    </source>
</reference>
<dbReference type="InterPro" id="IPR036397">
    <property type="entry name" value="RNaseH_sf"/>
</dbReference>
<keyword evidence="6" id="KW-1185">Reference proteome</keyword>
<dbReference type="EMBL" id="QXFV01001059">
    <property type="protein sequence ID" value="KAE9016515.1"/>
    <property type="molecule type" value="Genomic_DNA"/>
</dbReference>
<organism evidence="2 7">
    <name type="scientific">Phytophthora rubi</name>
    <dbReference type="NCBI Taxonomy" id="129364"/>
    <lineage>
        <taxon>Eukaryota</taxon>
        <taxon>Sar</taxon>
        <taxon>Stramenopiles</taxon>
        <taxon>Oomycota</taxon>
        <taxon>Peronosporomycetes</taxon>
        <taxon>Peronosporales</taxon>
        <taxon>Peronosporaceae</taxon>
        <taxon>Phytophthora</taxon>
    </lineage>
</organism>
<name>A0A6A3KSQ3_9STRA</name>
<proteinExistence type="predicted"/>
<dbReference type="Proteomes" id="UP000429607">
    <property type="component" value="Unassembled WGS sequence"/>
</dbReference>
<dbReference type="PANTHER" id="PTHR47169">
    <property type="entry name" value="OS01G0541250 PROTEIN"/>
    <property type="match status" value="1"/>
</dbReference>
<sequence>METPAPARKTNLTDAERHQVLTELLQQSINGVLQRGTLAAVATVQGIHPSTVSRLWTRAKKEFAETGCFVAPSLKRHKGRHASDHTHTLERLRGVDVAARSTVRSAAAACGMAPTTLFRQLQQGRLRSHTSVVKPILSDANKAERLQFSLSHIQRDTMLYDKMLDTVHVDEKLFYITQPTRRFLLLPGEEAPIRRLRSKRYITKVMFLAAVGRPRFDPATQQFFDGKLGIWPFVEHVPAQRSSARRPAGTIITKDISVTKTSYRAMLIAKLLPALCEHWPEDTDGRPIVVQQDNAPAHIASEDQVFADAVAACGRRVVLRNQPPNNPDLNCNDLGLFASIQARQQKKNARTIDELIAAVTESYWELPMRTINATFLSLQGSMDDCIAQDGDNNYKPRHMKKAKLEREGRLPMSIRCCSRAEEILTQAAVL</sequence>
<feature type="domain" description="DUF7769" evidence="1">
    <location>
        <begin position="12"/>
        <end position="62"/>
    </location>
</feature>
<evidence type="ECO:0000313" key="4">
    <source>
        <dbReference type="EMBL" id="KAE9328963.1"/>
    </source>
</evidence>
<gene>
    <name evidence="3" type="ORF">PR001_g14634</name>
    <name evidence="2" type="ORF">PR002_g15370</name>
    <name evidence="4" type="ORF">PR003_g15664</name>
</gene>
<dbReference type="Pfam" id="PF24964">
    <property type="entry name" value="DUF7769"/>
    <property type="match status" value="1"/>
</dbReference>
<evidence type="ECO:0000313" key="3">
    <source>
        <dbReference type="EMBL" id="KAE9016515.1"/>
    </source>
</evidence>
<dbReference type="PANTHER" id="PTHR47169:SF2">
    <property type="entry name" value="OS01G0541250 PROTEIN"/>
    <property type="match status" value="1"/>
</dbReference>
<dbReference type="Proteomes" id="UP000435112">
    <property type="component" value="Unassembled WGS sequence"/>
</dbReference>
<dbReference type="OrthoDB" id="99780at2759"/>
<dbReference type="Gene3D" id="3.30.420.10">
    <property type="entry name" value="Ribonuclease H-like superfamily/Ribonuclease H"/>
    <property type="match status" value="1"/>
</dbReference>
<dbReference type="Proteomes" id="UP000434957">
    <property type="component" value="Unassembled WGS sequence"/>
</dbReference>
<dbReference type="EMBL" id="QXFU01001113">
    <property type="protein sequence ID" value="KAE9010392.1"/>
    <property type="molecule type" value="Genomic_DNA"/>
</dbReference>
<evidence type="ECO:0000259" key="1">
    <source>
        <dbReference type="Pfam" id="PF24964"/>
    </source>
</evidence>
<dbReference type="EMBL" id="QXFT01001099">
    <property type="protein sequence ID" value="KAE9328963.1"/>
    <property type="molecule type" value="Genomic_DNA"/>
</dbReference>
<comment type="caution">
    <text evidence="2">The sequence shown here is derived from an EMBL/GenBank/DDBJ whole genome shotgun (WGS) entry which is preliminary data.</text>
</comment>
<evidence type="ECO:0000313" key="6">
    <source>
        <dbReference type="Proteomes" id="UP000434957"/>
    </source>
</evidence>
<accession>A0A6A3KSQ3</accession>